<sequence length="650" mass="73067">MRNVAIVILVAVVLAKSTAAQSAEPAATNSDQQIAEYFRAETQKLTDRTFADIETLEDWTGKRPEYRRQMLEMLGLNPMPPKTPLEPVVTGTLEESGVIVERLHFQSMPGLYVTANLYRPSVQNEKLPAILYVCGHGGERQDGKSLGNKTHYQHHGAWFARNGYVCLTIDTVQLGEIEGIHHGTYREKMWWWNNRGYSSAGVEAFNCIRSLDYLQSRDEVDGDRIGVTGRSGGGAYSWWIAAIDERITAAVPVAGITSLKNHVVDGCVEGHCDCMYMVNTYRWDFPMVAALVAPRPLLITNSDKDRIFPLDGVVDVYTKVQKIYDLYDARDKLGLQISEGPHKDTQELRVAAFRWMNRFLREDHSLIEMAAEPLFEKRDLRVFEELPEQQRVTTIHESFVPKAEPGDLDVDSPEAVRALIDRLRQRTFRGWPDSPEPLNVHSSAVEGGPSQAHVIEFTSQSPFRLPIYVLQPDRDPNAPLDVLILDQDGWKKWAAGLSVLFPGHVPGVKPDPEVAAAMQRMTEDRNTAFIVPRGVGPTRWTDDERTQTHIRRRFMLLGQTLAGMQIYDVIRGLETLRQTAGLEKSVVSIEAEGDAAVWGLYASLFVDGIDQLNLENLPERNRDAPDLLNVSRFVELNDVVNAAATRLVEK</sequence>
<evidence type="ECO:0000259" key="2">
    <source>
        <dbReference type="Pfam" id="PF05448"/>
    </source>
</evidence>
<dbReference type="PANTHER" id="PTHR47381">
    <property type="entry name" value="ALPHA/BETA-HYDROLASES SUPERFAMILY PROTEIN"/>
    <property type="match status" value="1"/>
</dbReference>
<feature type="chain" id="PRO_5046994900" evidence="1">
    <location>
        <begin position="23"/>
        <end position="650"/>
    </location>
</feature>
<dbReference type="InterPro" id="IPR029058">
    <property type="entry name" value="AB_hydrolase_fold"/>
</dbReference>
<dbReference type="Proteomes" id="UP000318081">
    <property type="component" value="Chromosome"/>
</dbReference>
<proteinExistence type="predicted"/>
<feature type="domain" description="Acetyl xylan esterase" evidence="2">
    <location>
        <begin position="95"/>
        <end position="253"/>
    </location>
</feature>
<dbReference type="SUPFAM" id="SSF53474">
    <property type="entry name" value="alpha/beta-Hydrolases"/>
    <property type="match status" value="1"/>
</dbReference>
<protein>
    <submittedName>
        <fullName evidence="3">Acetyl xylan esterase (AXE1)</fullName>
    </submittedName>
</protein>
<gene>
    <name evidence="3" type="ORF">TBK1r_24270</name>
</gene>
<evidence type="ECO:0000256" key="1">
    <source>
        <dbReference type="SAM" id="SignalP"/>
    </source>
</evidence>
<dbReference type="RefSeq" id="WP_145210394.1">
    <property type="nucleotide sequence ID" value="NZ_CP036432.1"/>
</dbReference>
<reference evidence="3 4" key="1">
    <citation type="submission" date="2019-02" db="EMBL/GenBank/DDBJ databases">
        <title>Deep-cultivation of Planctomycetes and their phenomic and genomic characterization uncovers novel biology.</title>
        <authorList>
            <person name="Wiegand S."/>
            <person name="Jogler M."/>
            <person name="Boedeker C."/>
            <person name="Pinto D."/>
            <person name="Vollmers J."/>
            <person name="Rivas-Marin E."/>
            <person name="Kohn T."/>
            <person name="Peeters S.H."/>
            <person name="Heuer A."/>
            <person name="Rast P."/>
            <person name="Oberbeckmann S."/>
            <person name="Bunk B."/>
            <person name="Jeske O."/>
            <person name="Meyerdierks A."/>
            <person name="Storesund J.E."/>
            <person name="Kallscheuer N."/>
            <person name="Luecker S."/>
            <person name="Lage O.M."/>
            <person name="Pohl T."/>
            <person name="Merkel B.J."/>
            <person name="Hornburger P."/>
            <person name="Mueller R.-W."/>
            <person name="Bruemmer F."/>
            <person name="Labrenz M."/>
            <person name="Spormann A.M."/>
            <person name="Op den Camp H."/>
            <person name="Overmann J."/>
            <person name="Amann R."/>
            <person name="Jetten M.S.M."/>
            <person name="Mascher T."/>
            <person name="Medema M.H."/>
            <person name="Devos D.P."/>
            <person name="Kaster A.-K."/>
            <person name="Ovreas L."/>
            <person name="Rohde M."/>
            <person name="Galperin M.Y."/>
            <person name="Jogler C."/>
        </authorList>
    </citation>
    <scope>NUCLEOTIDE SEQUENCE [LARGE SCALE GENOMIC DNA]</scope>
    <source>
        <strain evidence="3 4">TBK1r</strain>
    </source>
</reference>
<name>A0ABX5XNU4_9BACT</name>
<dbReference type="Gene3D" id="3.40.50.1820">
    <property type="entry name" value="alpha/beta hydrolase"/>
    <property type="match status" value="2"/>
</dbReference>
<dbReference type="PANTHER" id="PTHR47381:SF3">
    <property type="entry name" value="ALPHA_BETA-HYDROLASES SUPERFAMILY PROTEIN"/>
    <property type="match status" value="1"/>
</dbReference>
<accession>A0ABX5XNU4</accession>
<keyword evidence="4" id="KW-1185">Reference proteome</keyword>
<organism evidence="3 4">
    <name type="scientific">Stieleria magnilauensis</name>
    <dbReference type="NCBI Taxonomy" id="2527963"/>
    <lineage>
        <taxon>Bacteria</taxon>
        <taxon>Pseudomonadati</taxon>
        <taxon>Planctomycetota</taxon>
        <taxon>Planctomycetia</taxon>
        <taxon>Pirellulales</taxon>
        <taxon>Pirellulaceae</taxon>
        <taxon>Stieleria</taxon>
    </lineage>
</organism>
<dbReference type="InterPro" id="IPR008391">
    <property type="entry name" value="AXE1_dom"/>
</dbReference>
<evidence type="ECO:0000313" key="3">
    <source>
        <dbReference type="EMBL" id="QDV83486.1"/>
    </source>
</evidence>
<dbReference type="Pfam" id="PF05448">
    <property type="entry name" value="AXE1"/>
    <property type="match status" value="1"/>
</dbReference>
<evidence type="ECO:0000313" key="4">
    <source>
        <dbReference type="Proteomes" id="UP000318081"/>
    </source>
</evidence>
<dbReference type="EMBL" id="CP036432">
    <property type="protein sequence ID" value="QDV83486.1"/>
    <property type="molecule type" value="Genomic_DNA"/>
</dbReference>
<keyword evidence="1" id="KW-0732">Signal</keyword>
<feature type="signal peptide" evidence="1">
    <location>
        <begin position="1"/>
        <end position="22"/>
    </location>
</feature>